<dbReference type="OrthoDB" id="6490595at2"/>
<dbReference type="GO" id="GO:0004521">
    <property type="term" value="F:RNA endonuclease activity"/>
    <property type="evidence" value="ECO:0007669"/>
    <property type="project" value="InterPro"/>
</dbReference>
<protein>
    <submittedName>
        <fullName evidence="1">Uncharacterized protein</fullName>
    </submittedName>
</protein>
<evidence type="ECO:0000313" key="1">
    <source>
        <dbReference type="EMBL" id="SFN40024.1"/>
    </source>
</evidence>
<dbReference type="AlphaFoldDB" id="A0A1I4YPS3"/>
<proteinExistence type="predicted"/>
<dbReference type="InterPro" id="IPR022597">
    <property type="entry name" value="GhoS"/>
</dbReference>
<dbReference type="Pfam" id="PF11080">
    <property type="entry name" value="GhoS"/>
    <property type="match status" value="1"/>
</dbReference>
<dbReference type="Proteomes" id="UP000198968">
    <property type="component" value="Unassembled WGS sequence"/>
</dbReference>
<organism evidence="1 2">
    <name type="scientific">Candidatus Pantoea varia</name>
    <dbReference type="NCBI Taxonomy" id="1881036"/>
    <lineage>
        <taxon>Bacteria</taxon>
        <taxon>Pseudomonadati</taxon>
        <taxon>Pseudomonadota</taxon>
        <taxon>Gammaproteobacteria</taxon>
        <taxon>Enterobacterales</taxon>
        <taxon>Erwiniaceae</taxon>
        <taxon>Pantoea</taxon>
    </lineage>
</organism>
<sequence length="106" mass="11363">MSSNELTRYIVTFHYQESGLSDILELTSAMTAAGFTTTLADDSGHPHELGTNSYGIVSTLDAEDLRQQVTAAGESALGQRPEVTVTTFGEYLRDAADHRPATSAPE</sequence>
<evidence type="ECO:0000313" key="2">
    <source>
        <dbReference type="Proteomes" id="UP000198968"/>
    </source>
</evidence>
<name>A0A1I4YPS3_9GAMM</name>
<accession>A0A1I4YPS3</accession>
<keyword evidence="2" id="KW-1185">Reference proteome</keyword>
<dbReference type="InterPro" id="IPR038241">
    <property type="entry name" value="GhoS_sf"/>
</dbReference>
<dbReference type="RefSeq" id="WP_090961595.1">
    <property type="nucleotide sequence ID" value="NZ_FOVG01000001.1"/>
</dbReference>
<dbReference type="Gene3D" id="3.30.70.2360">
    <property type="match status" value="1"/>
</dbReference>
<gene>
    <name evidence="1" type="ORF">SAMN05428971_1307</name>
</gene>
<dbReference type="EMBL" id="FOVG01000001">
    <property type="protein sequence ID" value="SFN40024.1"/>
    <property type="molecule type" value="Genomic_DNA"/>
</dbReference>
<reference evidence="2" key="1">
    <citation type="submission" date="2016-10" db="EMBL/GenBank/DDBJ databases">
        <authorList>
            <person name="Varghese N."/>
            <person name="Submissions S."/>
        </authorList>
    </citation>
    <scope>NUCLEOTIDE SEQUENCE [LARGE SCALE GENOMIC DNA]</scope>
    <source>
        <strain evidence="2">OV426</strain>
    </source>
</reference>